<sequence length="278" mass="28259">MVYGFFADDASGYHAALLAAAALARVERPATVLAYPGHAPGPAAPAGRRPPALVAHGAAAQLQGLLDRAAAALAGGSEVFLVLPLAALDEDRVRARLGVAVVTGMSPLHAARALRAVAHAAAPAGRRPPPPWLLPWSAALSGCRRLEGRLRTLPVRLAPPGRADLAALAAGTPAASLLRSGTLLMAVLEAAAADPDAQRLDAAALGEALSPAGSPADQATAERLRDLAESFARLGGDGSRAARAPRRAPPPRRRRPGPRVPGRRPAACQPCAAMPGAR</sequence>
<evidence type="ECO:0000256" key="1">
    <source>
        <dbReference type="SAM" id="MobiDB-lite"/>
    </source>
</evidence>
<accession>A0AAV4ZVW7</accession>
<dbReference type="Proteomes" id="UP001055247">
    <property type="component" value="Unassembled WGS sequence"/>
</dbReference>
<keyword evidence="3" id="KW-1185">Reference proteome</keyword>
<evidence type="ECO:0000313" key="3">
    <source>
        <dbReference type="Proteomes" id="UP001055247"/>
    </source>
</evidence>
<evidence type="ECO:0000313" key="2">
    <source>
        <dbReference type="EMBL" id="GJD92028.1"/>
    </source>
</evidence>
<name>A0AAV4ZVW7_9HYPH</name>
<gene>
    <name evidence="2" type="ORF">BHAOGJBA_5581</name>
</gene>
<dbReference type="RefSeq" id="WP_153874034.1">
    <property type="nucleotide sequence ID" value="NZ_BPQO01000035.1"/>
</dbReference>
<protein>
    <submittedName>
        <fullName evidence="2">Uncharacterized protein</fullName>
    </submittedName>
</protein>
<comment type="caution">
    <text evidence="2">The sequence shown here is derived from an EMBL/GenBank/DDBJ whole genome shotgun (WGS) entry which is preliminary data.</text>
</comment>
<feature type="region of interest" description="Disordered" evidence="1">
    <location>
        <begin position="232"/>
        <end position="278"/>
    </location>
</feature>
<reference evidence="2" key="2">
    <citation type="submission" date="2021-08" db="EMBL/GenBank/DDBJ databases">
        <authorList>
            <person name="Tani A."/>
            <person name="Ola A."/>
            <person name="Ogura Y."/>
            <person name="Katsura K."/>
            <person name="Hayashi T."/>
        </authorList>
    </citation>
    <scope>NUCLEOTIDE SEQUENCE</scope>
    <source>
        <strain evidence="2">DSM 16372</strain>
    </source>
</reference>
<feature type="compositionally biased region" description="Basic residues" evidence="1">
    <location>
        <begin position="243"/>
        <end position="257"/>
    </location>
</feature>
<dbReference type="AlphaFoldDB" id="A0AAV4ZVW7"/>
<dbReference type="EMBL" id="BPQO01000035">
    <property type="protein sequence ID" value="GJD92028.1"/>
    <property type="molecule type" value="Genomic_DNA"/>
</dbReference>
<proteinExistence type="predicted"/>
<reference evidence="2" key="1">
    <citation type="journal article" date="2016" name="Front. Microbiol.">
        <title>Genome Sequence of the Piezophilic, Mesophilic Sulfate-Reducing Bacterium Desulfovibrio indicus J2T.</title>
        <authorList>
            <person name="Cao J."/>
            <person name="Maignien L."/>
            <person name="Shao Z."/>
            <person name="Alain K."/>
            <person name="Jebbar M."/>
        </authorList>
    </citation>
    <scope>NUCLEOTIDE SEQUENCE</scope>
    <source>
        <strain evidence="2">DSM 16372</strain>
    </source>
</reference>
<organism evidence="2 3">
    <name type="scientific">Methylobacterium hispanicum</name>
    <dbReference type="NCBI Taxonomy" id="270350"/>
    <lineage>
        <taxon>Bacteria</taxon>
        <taxon>Pseudomonadati</taxon>
        <taxon>Pseudomonadota</taxon>
        <taxon>Alphaproteobacteria</taxon>
        <taxon>Hyphomicrobiales</taxon>
        <taxon>Methylobacteriaceae</taxon>
        <taxon>Methylobacterium</taxon>
    </lineage>
</organism>